<dbReference type="RefSeq" id="WP_190052491.1">
    <property type="nucleotide sequence ID" value="NZ_BMWC01000007.1"/>
</dbReference>
<reference evidence="3" key="1">
    <citation type="journal article" date="2019" name="Int. J. Syst. Evol. Microbiol.">
        <title>The Global Catalogue of Microorganisms (GCM) 10K type strain sequencing project: providing services to taxonomists for standard genome sequencing and annotation.</title>
        <authorList>
            <consortium name="The Broad Institute Genomics Platform"/>
            <consortium name="The Broad Institute Genome Sequencing Center for Infectious Disease"/>
            <person name="Wu L."/>
            <person name="Ma J."/>
        </authorList>
    </citation>
    <scope>NUCLEOTIDE SEQUENCE [LARGE SCALE GENOMIC DNA]</scope>
    <source>
        <strain evidence="3">JCM 4866</strain>
    </source>
</reference>
<comment type="caution">
    <text evidence="2">The sequence shown here is derived from an EMBL/GenBank/DDBJ whole genome shotgun (WGS) entry which is preliminary data.</text>
</comment>
<evidence type="ECO:0000256" key="1">
    <source>
        <dbReference type="SAM" id="Phobius"/>
    </source>
</evidence>
<dbReference type="Proteomes" id="UP000617743">
    <property type="component" value="Unassembled WGS sequence"/>
</dbReference>
<gene>
    <name evidence="2" type="ORF">GCM10010383_49720</name>
</gene>
<evidence type="ECO:0000313" key="2">
    <source>
        <dbReference type="EMBL" id="GGX13727.1"/>
    </source>
</evidence>
<accession>A0ABQ2XGI9</accession>
<proteinExistence type="predicted"/>
<keyword evidence="1" id="KW-1133">Transmembrane helix</keyword>
<evidence type="ECO:0000313" key="3">
    <source>
        <dbReference type="Proteomes" id="UP000617743"/>
    </source>
</evidence>
<protein>
    <submittedName>
        <fullName evidence="2">Uncharacterized protein</fullName>
    </submittedName>
</protein>
<sequence length="89" mass="8883">MSTRSPAPSPSAKVPAALVGLLAGGAAGFLLTETVGAFSAFVLGRALDVAATGALLAAFIAVPVICAVLGTVIAVRRAGQNRRSHNRGW</sequence>
<organism evidence="2 3">
    <name type="scientific">Streptomyces lomondensis</name>
    <dbReference type="NCBI Taxonomy" id="68229"/>
    <lineage>
        <taxon>Bacteria</taxon>
        <taxon>Bacillati</taxon>
        <taxon>Actinomycetota</taxon>
        <taxon>Actinomycetes</taxon>
        <taxon>Kitasatosporales</taxon>
        <taxon>Streptomycetaceae</taxon>
        <taxon>Streptomyces</taxon>
    </lineage>
</organism>
<name>A0ABQ2XGI9_9ACTN</name>
<keyword evidence="1" id="KW-0812">Transmembrane</keyword>
<dbReference type="EMBL" id="BMWC01000007">
    <property type="protein sequence ID" value="GGX13727.1"/>
    <property type="molecule type" value="Genomic_DNA"/>
</dbReference>
<keyword evidence="3" id="KW-1185">Reference proteome</keyword>
<feature type="transmembrane region" description="Helical" evidence="1">
    <location>
        <begin position="49"/>
        <end position="75"/>
    </location>
</feature>
<keyword evidence="1" id="KW-0472">Membrane</keyword>